<dbReference type="AlphaFoldDB" id="A0A5C6C317"/>
<proteinExistence type="predicted"/>
<keyword evidence="3" id="KW-0328">Glycosyltransferase</keyword>
<organism evidence="3 4">
    <name type="scientific">Novipirellula galeiformis</name>
    <dbReference type="NCBI Taxonomy" id="2528004"/>
    <lineage>
        <taxon>Bacteria</taxon>
        <taxon>Pseudomonadati</taxon>
        <taxon>Planctomycetota</taxon>
        <taxon>Planctomycetia</taxon>
        <taxon>Pirellulales</taxon>
        <taxon>Pirellulaceae</taxon>
        <taxon>Novipirellula</taxon>
    </lineage>
</organism>
<dbReference type="Proteomes" id="UP000316304">
    <property type="component" value="Unassembled WGS sequence"/>
</dbReference>
<comment type="caution">
    <text evidence="3">The sequence shown here is derived from an EMBL/GenBank/DDBJ whole genome shotgun (WGS) entry which is preliminary data.</text>
</comment>
<evidence type="ECO:0000313" key="3">
    <source>
        <dbReference type="EMBL" id="TWU17249.1"/>
    </source>
</evidence>
<keyword evidence="1" id="KW-1133">Transmembrane helix</keyword>
<keyword evidence="4" id="KW-1185">Reference proteome</keyword>
<dbReference type="GO" id="GO:0016757">
    <property type="term" value="F:glycosyltransferase activity"/>
    <property type="evidence" value="ECO:0007669"/>
    <property type="project" value="UniProtKB-KW"/>
</dbReference>
<feature type="transmembrane region" description="Helical" evidence="1">
    <location>
        <begin position="307"/>
        <end position="327"/>
    </location>
</feature>
<dbReference type="PANTHER" id="PTHR43646:SF3">
    <property type="entry name" value="SLR1566 PROTEIN"/>
    <property type="match status" value="1"/>
</dbReference>
<name>A0A5C6C317_9BACT</name>
<reference evidence="3 4" key="1">
    <citation type="submission" date="2019-02" db="EMBL/GenBank/DDBJ databases">
        <title>Deep-cultivation of Planctomycetes and their phenomic and genomic characterization uncovers novel biology.</title>
        <authorList>
            <person name="Wiegand S."/>
            <person name="Jogler M."/>
            <person name="Boedeker C."/>
            <person name="Pinto D."/>
            <person name="Vollmers J."/>
            <person name="Rivas-Marin E."/>
            <person name="Kohn T."/>
            <person name="Peeters S.H."/>
            <person name="Heuer A."/>
            <person name="Rast P."/>
            <person name="Oberbeckmann S."/>
            <person name="Bunk B."/>
            <person name="Jeske O."/>
            <person name="Meyerdierks A."/>
            <person name="Storesund J.E."/>
            <person name="Kallscheuer N."/>
            <person name="Luecker S."/>
            <person name="Lage O.M."/>
            <person name="Pohl T."/>
            <person name="Merkel B.J."/>
            <person name="Hornburger P."/>
            <person name="Mueller R.-W."/>
            <person name="Bruemmer F."/>
            <person name="Labrenz M."/>
            <person name="Spormann A.M."/>
            <person name="Op Den Camp H."/>
            <person name="Overmann J."/>
            <person name="Amann R."/>
            <person name="Jetten M.S.M."/>
            <person name="Mascher T."/>
            <person name="Medema M.H."/>
            <person name="Devos D.P."/>
            <person name="Kaster A.-K."/>
            <person name="Ovreas L."/>
            <person name="Rohde M."/>
            <person name="Galperin M.Y."/>
            <person name="Jogler C."/>
        </authorList>
    </citation>
    <scope>NUCLEOTIDE SEQUENCE [LARGE SCALE GENOMIC DNA]</scope>
    <source>
        <strain evidence="3 4">Pla52o</strain>
    </source>
</reference>
<evidence type="ECO:0000256" key="1">
    <source>
        <dbReference type="SAM" id="Phobius"/>
    </source>
</evidence>
<sequence>MFLLTIAITALSLGIGIAFCRLFAIVPSLVPTQTQLDPAPIIDVIVPARNEQLDIERSLRSLLAQQNVDIHITVVNDHSSDATASIVDAIAAGDARVTVIHNPPLAEGWFGKANAMHQAYLCTTRPIVVFADADVIHSPSCFATAYDHMQQQRSDFLSLFPRVELVSFWENVLVPHLMVFGLVSYLNRKLHDPKCANAVAAGAFMMTRRDLLSQIDGLSTVRSEALDDVMLARNIKAKGFVTQIVFAPQLLRVRLFKSNHDAYWGFTKNILGAVKHVALAFPAMFVPVLVYGIPMTAMVMGMHHSDVTLVVAGVIAYASQATVLLLARRLADIRFLKAIAFPLAAFPIACCLARAIYHHLTSGGVAWRGRVVRKA</sequence>
<dbReference type="RefSeq" id="WP_231612641.1">
    <property type="nucleotide sequence ID" value="NZ_SJPT01000014.1"/>
</dbReference>
<dbReference type="EC" id="2.4.1.293" evidence="3"/>
<dbReference type="InterPro" id="IPR029044">
    <property type="entry name" value="Nucleotide-diphossugar_trans"/>
</dbReference>
<feature type="transmembrane region" description="Helical" evidence="1">
    <location>
        <begin position="339"/>
        <end position="357"/>
    </location>
</feature>
<keyword evidence="1" id="KW-0812">Transmembrane</keyword>
<evidence type="ECO:0000313" key="4">
    <source>
        <dbReference type="Proteomes" id="UP000316304"/>
    </source>
</evidence>
<dbReference type="InterPro" id="IPR001173">
    <property type="entry name" value="Glyco_trans_2-like"/>
</dbReference>
<keyword evidence="3" id="KW-0808">Transferase</keyword>
<gene>
    <name evidence="3" type="primary">pglI_2</name>
    <name evidence="3" type="ORF">Pla52o_54240</name>
</gene>
<dbReference type="SUPFAM" id="SSF53448">
    <property type="entry name" value="Nucleotide-diphospho-sugar transferases"/>
    <property type="match status" value="1"/>
</dbReference>
<keyword evidence="1" id="KW-0472">Membrane</keyword>
<dbReference type="Pfam" id="PF00535">
    <property type="entry name" value="Glycos_transf_2"/>
    <property type="match status" value="1"/>
</dbReference>
<dbReference type="PANTHER" id="PTHR43646">
    <property type="entry name" value="GLYCOSYLTRANSFERASE"/>
    <property type="match status" value="1"/>
</dbReference>
<dbReference type="CDD" id="cd00761">
    <property type="entry name" value="Glyco_tranf_GTA_type"/>
    <property type="match status" value="1"/>
</dbReference>
<dbReference type="EMBL" id="SJPT01000014">
    <property type="protein sequence ID" value="TWU17249.1"/>
    <property type="molecule type" value="Genomic_DNA"/>
</dbReference>
<protein>
    <submittedName>
        <fullName evidence="3">GalNAc(5)-diNAcBac-PP-undecaprenol beta-1,3-glucosyltransferase</fullName>
        <ecNumber evidence="3">2.4.1.293</ecNumber>
    </submittedName>
</protein>
<feature type="domain" description="Glycosyltransferase 2-like" evidence="2">
    <location>
        <begin position="44"/>
        <end position="214"/>
    </location>
</feature>
<dbReference type="Gene3D" id="3.90.550.10">
    <property type="entry name" value="Spore Coat Polysaccharide Biosynthesis Protein SpsA, Chain A"/>
    <property type="match status" value="1"/>
</dbReference>
<feature type="transmembrane region" description="Helical" evidence="1">
    <location>
        <begin position="277"/>
        <end position="301"/>
    </location>
</feature>
<accession>A0A5C6C317</accession>
<evidence type="ECO:0000259" key="2">
    <source>
        <dbReference type="Pfam" id="PF00535"/>
    </source>
</evidence>